<keyword evidence="4 6" id="KW-0472">Membrane</keyword>
<feature type="transmembrane region" description="Helical" evidence="6">
    <location>
        <begin position="27"/>
        <end position="44"/>
    </location>
</feature>
<dbReference type="Proteomes" id="UP001589867">
    <property type="component" value="Unassembled WGS sequence"/>
</dbReference>
<feature type="transmembrane region" description="Helical" evidence="6">
    <location>
        <begin position="150"/>
        <end position="170"/>
    </location>
</feature>
<comment type="caution">
    <text evidence="8">The sequence shown here is derived from an EMBL/GenBank/DDBJ whole genome shotgun (WGS) entry which is preliminary data.</text>
</comment>
<gene>
    <name evidence="8" type="ORF">ACFFIA_38820</name>
</gene>
<evidence type="ECO:0000313" key="9">
    <source>
        <dbReference type="Proteomes" id="UP001589867"/>
    </source>
</evidence>
<keyword evidence="5" id="KW-0175">Coiled coil</keyword>
<evidence type="ECO:0000256" key="2">
    <source>
        <dbReference type="ARBA" id="ARBA00022692"/>
    </source>
</evidence>
<dbReference type="Pfam" id="PF13515">
    <property type="entry name" value="FUSC_2"/>
    <property type="match status" value="1"/>
</dbReference>
<comment type="subcellular location">
    <subcellularLocation>
        <location evidence="1">Membrane</location>
        <topology evidence="1">Multi-pass membrane protein</topology>
    </subcellularLocation>
</comment>
<reference evidence="8 9" key="1">
    <citation type="submission" date="2024-09" db="EMBL/GenBank/DDBJ databases">
        <authorList>
            <person name="Sun Q."/>
            <person name="Mori K."/>
        </authorList>
    </citation>
    <scope>NUCLEOTIDE SEQUENCE [LARGE SCALE GENOMIC DNA]</scope>
    <source>
        <strain evidence="8 9">TBRC 3947</strain>
    </source>
</reference>
<feature type="transmembrane region" description="Helical" evidence="6">
    <location>
        <begin position="50"/>
        <end position="68"/>
    </location>
</feature>
<evidence type="ECO:0000256" key="1">
    <source>
        <dbReference type="ARBA" id="ARBA00004141"/>
    </source>
</evidence>
<dbReference type="InterPro" id="IPR049453">
    <property type="entry name" value="Memb_transporter_dom"/>
</dbReference>
<evidence type="ECO:0000259" key="7">
    <source>
        <dbReference type="Pfam" id="PF13515"/>
    </source>
</evidence>
<evidence type="ECO:0000256" key="3">
    <source>
        <dbReference type="ARBA" id="ARBA00022989"/>
    </source>
</evidence>
<feature type="domain" description="Integral membrane bound transporter" evidence="7">
    <location>
        <begin position="39"/>
        <end position="161"/>
    </location>
</feature>
<sequence>MALATDGLARRTGADLRDRLRRVRMNVLLALQTGIAAGLAWLIAHELIGHSAPFFAPIAAVITLAVSVGQRLRRAFELVFGVAIGIAVGDLLIYLIGTGPWQVGLVVTLAIVTAIFVGGGSALVTQAASSAVLVATLTPPTITGISYDRFVDALVGGLVGLGVMALLLPLNPLTVVGRAAGPALDVLGEGLTATAEALASRDTDRAEAALARLRAAEGDLRTLQEAIEAASETTALAPVRWRARGALNQYVDAAEHVARALRNSRVLVRRALTLLRDGEPLPAELVEAVEALGEAVGWLRRELADAVEPVAARERALRAASEAGVAYAAGVGFSGSVIVAQVRSTAVDLVRASGVNGSDANRLVRRAVGRHVPPSPRG</sequence>
<evidence type="ECO:0000256" key="4">
    <source>
        <dbReference type="ARBA" id="ARBA00023136"/>
    </source>
</evidence>
<evidence type="ECO:0000313" key="8">
    <source>
        <dbReference type="EMBL" id="MFC0533577.1"/>
    </source>
</evidence>
<organism evidence="8 9">
    <name type="scientific">Phytohabitans kaempferiae</name>
    <dbReference type="NCBI Taxonomy" id="1620943"/>
    <lineage>
        <taxon>Bacteria</taxon>
        <taxon>Bacillati</taxon>
        <taxon>Actinomycetota</taxon>
        <taxon>Actinomycetes</taxon>
        <taxon>Micromonosporales</taxon>
        <taxon>Micromonosporaceae</taxon>
    </lineage>
</organism>
<dbReference type="EMBL" id="JBHLUH010000084">
    <property type="protein sequence ID" value="MFC0533577.1"/>
    <property type="molecule type" value="Genomic_DNA"/>
</dbReference>
<name>A0ABV6MFS1_9ACTN</name>
<feature type="transmembrane region" description="Helical" evidence="6">
    <location>
        <begin position="75"/>
        <end position="97"/>
    </location>
</feature>
<protein>
    <submittedName>
        <fullName evidence="8">Aromatic acid exporter family protein</fullName>
    </submittedName>
</protein>
<feature type="transmembrane region" description="Helical" evidence="6">
    <location>
        <begin position="109"/>
        <end position="138"/>
    </location>
</feature>
<keyword evidence="9" id="KW-1185">Reference proteome</keyword>
<keyword evidence="2 6" id="KW-0812">Transmembrane</keyword>
<proteinExistence type="predicted"/>
<keyword evidence="3 6" id="KW-1133">Transmembrane helix</keyword>
<evidence type="ECO:0000256" key="6">
    <source>
        <dbReference type="SAM" id="Phobius"/>
    </source>
</evidence>
<accession>A0ABV6MFS1</accession>
<dbReference type="RefSeq" id="WP_377261326.1">
    <property type="nucleotide sequence ID" value="NZ_JBHLUH010000084.1"/>
</dbReference>
<feature type="coiled-coil region" evidence="5">
    <location>
        <begin position="206"/>
        <end position="233"/>
    </location>
</feature>
<evidence type="ECO:0000256" key="5">
    <source>
        <dbReference type="SAM" id="Coils"/>
    </source>
</evidence>